<dbReference type="GO" id="GO:0005737">
    <property type="term" value="C:cytoplasm"/>
    <property type="evidence" value="ECO:0007669"/>
    <property type="project" value="UniProtKB-ARBA"/>
</dbReference>
<reference evidence="7" key="2">
    <citation type="submission" date="2014-03" db="EMBL/GenBank/DDBJ databases">
        <title>The whipworm genome and dual-species transcriptomics of an intimate host-pathogen interaction.</title>
        <authorList>
            <person name="Foth B.J."/>
            <person name="Tsai I.J."/>
            <person name="Reid A.J."/>
            <person name="Bancroft A.J."/>
            <person name="Nichol S."/>
            <person name="Tracey A."/>
            <person name="Holroyd N."/>
            <person name="Cotton J.A."/>
            <person name="Stanley E.J."/>
            <person name="Zarowiecki M."/>
            <person name="Liu J.Z."/>
            <person name="Huckvale T."/>
            <person name="Cooper P.J."/>
            <person name="Grencis R.K."/>
            <person name="Berriman M."/>
        </authorList>
    </citation>
    <scope>NUCLEOTIDE SEQUENCE [LARGE SCALE GENOMIC DNA]</scope>
</reference>
<evidence type="ECO:0000313" key="8">
    <source>
        <dbReference type="Proteomes" id="UP000030665"/>
    </source>
</evidence>
<dbReference type="PANTHER" id="PTHR15090">
    <property type="entry name" value="SEQUESTOSOME 1-RELATED"/>
    <property type="match status" value="1"/>
</dbReference>
<dbReference type="STRING" id="36087.A0A077YW58"/>
<gene>
    <name evidence="7" type="ORF">TTRE_0000054601</name>
</gene>
<evidence type="ECO:0000256" key="5">
    <source>
        <dbReference type="SAM" id="MobiDB-lite"/>
    </source>
</evidence>
<evidence type="ECO:0000256" key="1">
    <source>
        <dbReference type="ARBA" id="ARBA00022723"/>
    </source>
</evidence>
<keyword evidence="2 4" id="KW-0863">Zinc-finger</keyword>
<evidence type="ECO:0000259" key="6">
    <source>
        <dbReference type="PROSITE" id="PS50135"/>
    </source>
</evidence>
<dbReference type="PROSITE" id="PS01357">
    <property type="entry name" value="ZF_ZZ_1"/>
    <property type="match status" value="1"/>
</dbReference>
<feature type="domain" description="ZZ-type" evidence="6">
    <location>
        <begin position="69"/>
        <end position="120"/>
    </location>
</feature>
<sequence length="232" mass="25932">MFRLVTDTIIQKEKTGNLVEDLADMVSARVAEKTIDKVLRVHVTDNSKEKGSALPADNKENVKRESVVHPLVYCDVCNREIVGIRYKCLMCDDYDVCGMCEPSLVHDVDHIMLRVCRPKTNLALVSFSMFYFCASPIKSLYCALQMVAVIRETFSDIPKCALEKFDKLYNELKLGGKCNFKSEPNPPEDISGVAVKKKDDAPTGDTVASDKAKFDETPKDVNFVASVNHVTK</sequence>
<dbReference type="CDD" id="cd02340">
    <property type="entry name" value="ZZ_NBR1_like"/>
    <property type="match status" value="1"/>
</dbReference>
<dbReference type="SUPFAM" id="SSF57850">
    <property type="entry name" value="RING/U-box"/>
    <property type="match status" value="1"/>
</dbReference>
<dbReference type="SMART" id="SM00291">
    <property type="entry name" value="ZnF_ZZ"/>
    <property type="match status" value="1"/>
</dbReference>
<dbReference type="InterPro" id="IPR043145">
    <property type="entry name" value="Znf_ZZ_sf"/>
</dbReference>
<protein>
    <submittedName>
        <fullName evidence="7">ZZ domain containing protein</fullName>
    </submittedName>
</protein>
<dbReference type="GO" id="GO:0070013">
    <property type="term" value="C:intracellular organelle lumen"/>
    <property type="evidence" value="ECO:0007669"/>
    <property type="project" value="UniProtKB-ARBA"/>
</dbReference>
<evidence type="ECO:0000313" key="7">
    <source>
        <dbReference type="EMBL" id="CDW52287.1"/>
    </source>
</evidence>
<dbReference type="InterPro" id="IPR052260">
    <property type="entry name" value="Autophagy_Rcpt_SigReg"/>
</dbReference>
<dbReference type="Pfam" id="PF00569">
    <property type="entry name" value="ZZ"/>
    <property type="match status" value="1"/>
</dbReference>
<keyword evidence="3" id="KW-0862">Zinc</keyword>
<organism evidence="7 8">
    <name type="scientific">Trichuris trichiura</name>
    <name type="common">Whipworm</name>
    <name type="synonym">Trichocephalus trichiurus</name>
    <dbReference type="NCBI Taxonomy" id="36087"/>
    <lineage>
        <taxon>Eukaryota</taxon>
        <taxon>Metazoa</taxon>
        <taxon>Ecdysozoa</taxon>
        <taxon>Nematoda</taxon>
        <taxon>Enoplea</taxon>
        <taxon>Dorylaimia</taxon>
        <taxon>Trichinellida</taxon>
        <taxon>Trichuridae</taxon>
        <taxon>Trichuris</taxon>
    </lineage>
</organism>
<keyword evidence="8" id="KW-1185">Reference proteome</keyword>
<reference evidence="7" key="1">
    <citation type="submission" date="2014-01" db="EMBL/GenBank/DDBJ databases">
        <authorList>
            <person name="Aslett M."/>
        </authorList>
    </citation>
    <scope>NUCLEOTIDE SEQUENCE</scope>
</reference>
<name>A0A077YW58_TRITR</name>
<dbReference type="GO" id="GO:0008270">
    <property type="term" value="F:zinc ion binding"/>
    <property type="evidence" value="ECO:0007669"/>
    <property type="project" value="UniProtKB-KW"/>
</dbReference>
<dbReference type="AlphaFoldDB" id="A0A077YW58"/>
<dbReference type="FunFam" id="3.30.60.90:FF:000007">
    <property type="entry name" value="Next to BRCA1 gene 1 protein"/>
    <property type="match status" value="1"/>
</dbReference>
<evidence type="ECO:0000256" key="2">
    <source>
        <dbReference type="ARBA" id="ARBA00022771"/>
    </source>
</evidence>
<evidence type="ECO:0000256" key="4">
    <source>
        <dbReference type="PROSITE-ProRule" id="PRU00228"/>
    </source>
</evidence>
<accession>A0A077YW58</accession>
<keyword evidence="1" id="KW-0479">Metal-binding</keyword>
<dbReference type="Gene3D" id="3.30.60.90">
    <property type="match status" value="1"/>
</dbReference>
<dbReference type="OrthoDB" id="2122982at2759"/>
<dbReference type="EMBL" id="HG805819">
    <property type="protein sequence ID" value="CDW52287.1"/>
    <property type="molecule type" value="Genomic_DNA"/>
</dbReference>
<dbReference type="InterPro" id="IPR000433">
    <property type="entry name" value="Znf_ZZ"/>
</dbReference>
<dbReference type="PROSITE" id="PS50135">
    <property type="entry name" value="ZF_ZZ_2"/>
    <property type="match status" value="1"/>
</dbReference>
<feature type="region of interest" description="Disordered" evidence="5">
    <location>
        <begin position="183"/>
        <end position="210"/>
    </location>
</feature>
<evidence type="ECO:0000256" key="3">
    <source>
        <dbReference type="ARBA" id="ARBA00022833"/>
    </source>
</evidence>
<dbReference type="Proteomes" id="UP000030665">
    <property type="component" value="Unassembled WGS sequence"/>
</dbReference>
<proteinExistence type="predicted"/>